<dbReference type="PROSITE" id="PS50102">
    <property type="entry name" value="RRM"/>
    <property type="match status" value="2"/>
</dbReference>
<keyword evidence="5 8" id="KW-0694">RNA-binding</keyword>
<evidence type="ECO:0000256" key="6">
    <source>
        <dbReference type="ARBA" id="ARBA00023187"/>
    </source>
</evidence>
<dbReference type="InterPro" id="IPR012677">
    <property type="entry name" value="Nucleotide-bd_a/b_plait_sf"/>
</dbReference>
<dbReference type="OrthoDB" id="262547at2759"/>
<evidence type="ECO:0000256" key="1">
    <source>
        <dbReference type="ARBA" id="ARBA00004123"/>
    </source>
</evidence>
<dbReference type="SUPFAM" id="SSF54928">
    <property type="entry name" value="RNA-binding domain, RBD"/>
    <property type="match status" value="2"/>
</dbReference>
<evidence type="ECO:0000256" key="3">
    <source>
        <dbReference type="ARBA" id="ARBA00022664"/>
    </source>
</evidence>
<evidence type="ECO:0000256" key="9">
    <source>
        <dbReference type="RuleBase" id="RU364135"/>
    </source>
</evidence>
<dbReference type="FunFam" id="3.30.70.330:FF:000057">
    <property type="entry name" value="U2 snRNP auxiliary factor large subunit"/>
    <property type="match status" value="1"/>
</dbReference>
<evidence type="ECO:0000313" key="12">
    <source>
        <dbReference type="Proteomes" id="UP000747110"/>
    </source>
</evidence>
<gene>
    <name evidence="11" type="ORF">Vretifemale_18838</name>
</gene>
<keyword evidence="4" id="KW-0677">Repeat</keyword>
<dbReference type="NCBIfam" id="TIGR01642">
    <property type="entry name" value="U2AF_lg"/>
    <property type="match status" value="1"/>
</dbReference>
<dbReference type="InterPro" id="IPR006529">
    <property type="entry name" value="U2AF_lg"/>
</dbReference>
<keyword evidence="6 9" id="KW-0508">mRNA splicing</keyword>
<dbReference type="CDD" id="cd12232">
    <property type="entry name" value="RRM3_U2AF65"/>
    <property type="match status" value="1"/>
</dbReference>
<keyword evidence="12" id="KW-1185">Reference proteome</keyword>
<dbReference type="AlphaFoldDB" id="A0A8J4D3S6"/>
<comment type="function">
    <text evidence="9">Necessary for the splicing of pre-mRNA.</text>
</comment>
<dbReference type="Pfam" id="PF00076">
    <property type="entry name" value="RRM_1"/>
    <property type="match status" value="1"/>
</dbReference>
<evidence type="ECO:0000256" key="4">
    <source>
        <dbReference type="ARBA" id="ARBA00022737"/>
    </source>
</evidence>
<dbReference type="CDD" id="cd12230">
    <property type="entry name" value="RRM1_U2AF65"/>
    <property type="match status" value="1"/>
</dbReference>
<dbReference type="FunFam" id="3.30.70.330:FF:000568">
    <property type="entry name" value="U2 snRNP auxiliary factor large subunit"/>
    <property type="match status" value="1"/>
</dbReference>
<name>A0A8J4D3S6_9CHLO</name>
<dbReference type="Gene3D" id="3.30.70.330">
    <property type="match status" value="3"/>
</dbReference>
<dbReference type="EMBL" id="BNCP01000063">
    <property type="protein sequence ID" value="GIL91277.1"/>
    <property type="molecule type" value="Genomic_DNA"/>
</dbReference>
<dbReference type="GO" id="GO:0005634">
    <property type="term" value="C:nucleus"/>
    <property type="evidence" value="ECO:0007669"/>
    <property type="project" value="UniProtKB-SubCell"/>
</dbReference>
<dbReference type="GO" id="GO:0003723">
    <property type="term" value="F:RNA binding"/>
    <property type="evidence" value="ECO:0007669"/>
    <property type="project" value="UniProtKB-UniRule"/>
</dbReference>
<dbReference type="Proteomes" id="UP000747110">
    <property type="component" value="Unassembled WGS sequence"/>
</dbReference>
<dbReference type="GO" id="GO:0008380">
    <property type="term" value="P:RNA splicing"/>
    <property type="evidence" value="ECO:0007669"/>
    <property type="project" value="UniProtKB-KW"/>
</dbReference>
<organism evidence="11 12">
    <name type="scientific">Volvox reticuliferus</name>
    <dbReference type="NCBI Taxonomy" id="1737510"/>
    <lineage>
        <taxon>Eukaryota</taxon>
        <taxon>Viridiplantae</taxon>
        <taxon>Chlorophyta</taxon>
        <taxon>core chlorophytes</taxon>
        <taxon>Chlorophyceae</taxon>
        <taxon>CS clade</taxon>
        <taxon>Chlamydomonadales</taxon>
        <taxon>Volvocaceae</taxon>
        <taxon>Volvox</taxon>
    </lineage>
</organism>
<evidence type="ECO:0000256" key="8">
    <source>
        <dbReference type="PROSITE-ProRule" id="PRU00176"/>
    </source>
</evidence>
<feature type="domain" description="RRM" evidence="10">
    <location>
        <begin position="76"/>
        <end position="159"/>
    </location>
</feature>
<comment type="similarity">
    <text evidence="2 9">Belongs to the splicing factor SR family.</text>
</comment>
<comment type="caution">
    <text evidence="11">The sequence shown here is derived from an EMBL/GenBank/DDBJ whole genome shotgun (WGS) entry which is preliminary data.</text>
</comment>
<proteinExistence type="inferred from homology"/>
<evidence type="ECO:0000256" key="2">
    <source>
        <dbReference type="ARBA" id="ARBA00010269"/>
    </source>
</evidence>
<sequence>MAPGAPPPPAVLPGAQPNLAAAAAFAAPPPSLAPLMVSGPHGMGGFGGGGGGGGGGGFGAAAGPPAVSQQATRHARRIYVGGLPPTATEQSISSFFSHALAAIGGNTAGPGNAVVNVYINREKNFAFVELRTVEETSNAMALDGIMFEGVSVRVRRPNDYNPAAAASLGPSTPNPNLNLAAIGLSNASGGGGGGGGGKSNPADQADRIFVGGLPYYLTEEQCRELLGSFGPIKSFDLVKDRETGNSKGYGFVVYQDPAVTDIACAGLNGLRMGDRTLTVRRATEGAPSAAGGGTAATAAIATALGPPGLMPAALANLGVGVGVGLNPLVAVNPALTSTTRIVVLTDAVSADEIVDDNEYEDILTDMKDEASRHGLCNNVLIPRPTPENPHPPGMCKVIMEFNDVNSAVKARNAMHGRRFAGRVVNATYLTEEAYFSGRYDGAGKAGLVSERDGRT</sequence>
<dbReference type="GO" id="GO:0006397">
    <property type="term" value="P:mRNA processing"/>
    <property type="evidence" value="ECO:0007669"/>
    <property type="project" value="UniProtKB-KW"/>
</dbReference>
<evidence type="ECO:0000259" key="10">
    <source>
        <dbReference type="PROSITE" id="PS50102"/>
    </source>
</evidence>
<evidence type="ECO:0000256" key="7">
    <source>
        <dbReference type="ARBA" id="ARBA00023242"/>
    </source>
</evidence>
<dbReference type="FunFam" id="3.30.70.330:FF:000097">
    <property type="entry name" value="U2 snRNP auxiliary factor large subunit"/>
    <property type="match status" value="1"/>
</dbReference>
<dbReference type="PANTHER" id="PTHR23139">
    <property type="entry name" value="RNA-BINDING PROTEIN"/>
    <property type="match status" value="1"/>
</dbReference>
<dbReference type="SMART" id="SM00360">
    <property type="entry name" value="RRM"/>
    <property type="match status" value="2"/>
</dbReference>
<feature type="domain" description="RRM" evidence="10">
    <location>
        <begin position="206"/>
        <end position="284"/>
    </location>
</feature>
<comment type="subcellular location">
    <subcellularLocation>
        <location evidence="1 9">Nucleus</location>
    </subcellularLocation>
</comment>
<protein>
    <recommendedName>
        <fullName evidence="9">Splicing factor U2af large subunit</fullName>
    </recommendedName>
    <alternativeName>
        <fullName evidence="9">U2 auxiliary factor 65 kDa subunit</fullName>
    </alternativeName>
    <alternativeName>
        <fullName evidence="9">U2 small nuclear ribonucleoprotein auxiliary factor large subunit (U2 snRNP auxiliary factor large subunit)</fullName>
    </alternativeName>
</protein>
<dbReference type="InterPro" id="IPR035979">
    <property type="entry name" value="RBD_domain_sf"/>
</dbReference>
<reference evidence="11" key="1">
    <citation type="journal article" date="2021" name="Proc. Natl. Acad. Sci. U.S.A.">
        <title>Three genomes in the algal genus Volvox reveal the fate of a haploid sex-determining region after a transition to homothallism.</title>
        <authorList>
            <person name="Yamamoto K."/>
            <person name="Hamaji T."/>
            <person name="Kawai-Toyooka H."/>
            <person name="Matsuzaki R."/>
            <person name="Takahashi F."/>
            <person name="Nishimura Y."/>
            <person name="Kawachi M."/>
            <person name="Noguchi H."/>
            <person name="Minakuchi Y."/>
            <person name="Umen J.G."/>
            <person name="Toyoda A."/>
            <person name="Nozaki H."/>
        </authorList>
    </citation>
    <scope>NUCLEOTIDE SEQUENCE</scope>
    <source>
        <strain evidence="11">NIES-3786</strain>
    </source>
</reference>
<keyword evidence="3 9" id="KW-0507">mRNA processing</keyword>
<evidence type="ECO:0000313" key="11">
    <source>
        <dbReference type="EMBL" id="GIL91277.1"/>
    </source>
</evidence>
<dbReference type="InterPro" id="IPR000504">
    <property type="entry name" value="RRM_dom"/>
</dbReference>
<accession>A0A8J4D3S6</accession>
<keyword evidence="7 9" id="KW-0539">Nucleus</keyword>
<evidence type="ECO:0000256" key="5">
    <source>
        <dbReference type="ARBA" id="ARBA00022884"/>
    </source>
</evidence>
<dbReference type="CDD" id="cd12231">
    <property type="entry name" value="RRM2_U2AF65"/>
    <property type="match status" value="1"/>
</dbReference>